<dbReference type="GO" id="GO:0006139">
    <property type="term" value="P:nucleobase-containing compound metabolic process"/>
    <property type="evidence" value="ECO:0007669"/>
    <property type="project" value="InterPro"/>
</dbReference>
<evidence type="ECO:0000256" key="2">
    <source>
        <dbReference type="ARBA" id="ARBA00022801"/>
    </source>
</evidence>
<dbReference type="CDD" id="cd06141">
    <property type="entry name" value="WRN_exo"/>
    <property type="match status" value="1"/>
</dbReference>
<evidence type="ECO:0000256" key="1">
    <source>
        <dbReference type="ARBA" id="ARBA00022722"/>
    </source>
</evidence>
<keyword evidence="5" id="KW-1185">Reference proteome</keyword>
<name>A0A8K0MTD7_9ROSA</name>
<dbReference type="InterPro" id="IPR002562">
    <property type="entry name" value="3'-5'_exonuclease_dom"/>
</dbReference>
<gene>
    <name evidence="4" type="ORF">FNV43_RR02649</name>
</gene>
<dbReference type="GO" id="GO:0008408">
    <property type="term" value="F:3'-5' exonuclease activity"/>
    <property type="evidence" value="ECO:0007669"/>
    <property type="project" value="InterPro"/>
</dbReference>
<dbReference type="GO" id="GO:0005737">
    <property type="term" value="C:cytoplasm"/>
    <property type="evidence" value="ECO:0007669"/>
    <property type="project" value="TreeGrafter"/>
</dbReference>
<sequence length="271" mass="31390">MFETSQAMDDEVALRPHLVHQDMIFASYLPILKLLKVKIGCYELKRKLEPEDSVYWLSSAYRLENESASNSIVGLDIEWRPYYRPSDRNPVAIMQICMDHHCLIFQLLHADAIPESLVYFLNDPEFTFVGVGVKDDADKLLDHYQLRVGRTLDLAQTAAEKFQVPDFGRRGLKRLAMELIGKVMEKPKHVTLSDWDIKKLSYEQIEYASIDAYVSFELGMFLMDYSRARSSSILVHGCSLYFHQPEQHQRQHYSAANYHYLLFCGQPPLSS</sequence>
<dbReference type="InterPro" id="IPR012337">
    <property type="entry name" value="RNaseH-like_sf"/>
</dbReference>
<dbReference type="PANTHER" id="PTHR13620:SF105">
    <property type="entry name" value="OS01G0737700 PROTEIN"/>
    <property type="match status" value="1"/>
</dbReference>
<dbReference type="GO" id="GO:0003676">
    <property type="term" value="F:nucleic acid binding"/>
    <property type="evidence" value="ECO:0007669"/>
    <property type="project" value="InterPro"/>
</dbReference>
<evidence type="ECO:0000313" key="4">
    <source>
        <dbReference type="EMBL" id="KAF3457987.1"/>
    </source>
</evidence>
<keyword evidence="2" id="KW-0378">Hydrolase</keyword>
<dbReference type="InterPro" id="IPR036397">
    <property type="entry name" value="RNaseH_sf"/>
</dbReference>
<dbReference type="FunFam" id="3.30.420.10:FF:000054">
    <property type="entry name" value="Werner Syndrome-like exonuclease"/>
    <property type="match status" value="1"/>
</dbReference>
<keyword evidence="1" id="KW-0540">Nuclease</keyword>
<dbReference type="SUPFAM" id="SSF53098">
    <property type="entry name" value="Ribonuclease H-like"/>
    <property type="match status" value="1"/>
</dbReference>
<dbReference type="InterPro" id="IPR051132">
    <property type="entry name" value="3-5_Exonuclease_domain"/>
</dbReference>
<dbReference type="SMART" id="SM00474">
    <property type="entry name" value="35EXOc"/>
    <property type="match status" value="1"/>
</dbReference>
<dbReference type="OrthoDB" id="1920326at2759"/>
<dbReference type="EMBL" id="VOIH02000001">
    <property type="protein sequence ID" value="KAF3457987.1"/>
    <property type="molecule type" value="Genomic_DNA"/>
</dbReference>
<evidence type="ECO:0000313" key="5">
    <source>
        <dbReference type="Proteomes" id="UP000796880"/>
    </source>
</evidence>
<dbReference type="GO" id="GO:0005634">
    <property type="term" value="C:nucleus"/>
    <property type="evidence" value="ECO:0007669"/>
    <property type="project" value="TreeGrafter"/>
</dbReference>
<proteinExistence type="predicted"/>
<dbReference type="Gene3D" id="3.30.420.10">
    <property type="entry name" value="Ribonuclease H-like superfamily/Ribonuclease H"/>
    <property type="match status" value="1"/>
</dbReference>
<accession>A0A8K0MTD7</accession>
<feature type="domain" description="3'-5' exonuclease" evidence="3">
    <location>
        <begin position="54"/>
        <end position="227"/>
    </location>
</feature>
<protein>
    <recommendedName>
        <fullName evidence="3">3'-5' exonuclease domain-containing protein</fullName>
    </recommendedName>
</protein>
<dbReference type="PANTHER" id="PTHR13620">
    <property type="entry name" value="3-5 EXONUCLEASE"/>
    <property type="match status" value="1"/>
</dbReference>
<reference evidence="4" key="1">
    <citation type="submission" date="2020-03" db="EMBL/GenBank/DDBJ databases">
        <title>A high-quality chromosome-level genome assembly of a woody plant with both climbing and erect habits, Rhamnella rubrinervis.</title>
        <authorList>
            <person name="Lu Z."/>
            <person name="Yang Y."/>
            <person name="Zhu X."/>
            <person name="Sun Y."/>
        </authorList>
    </citation>
    <scope>NUCLEOTIDE SEQUENCE</scope>
    <source>
        <strain evidence="4">BYM</strain>
        <tissue evidence="4">Leaf</tissue>
    </source>
</reference>
<organism evidence="4 5">
    <name type="scientific">Rhamnella rubrinervis</name>
    <dbReference type="NCBI Taxonomy" id="2594499"/>
    <lineage>
        <taxon>Eukaryota</taxon>
        <taxon>Viridiplantae</taxon>
        <taxon>Streptophyta</taxon>
        <taxon>Embryophyta</taxon>
        <taxon>Tracheophyta</taxon>
        <taxon>Spermatophyta</taxon>
        <taxon>Magnoliopsida</taxon>
        <taxon>eudicotyledons</taxon>
        <taxon>Gunneridae</taxon>
        <taxon>Pentapetalae</taxon>
        <taxon>rosids</taxon>
        <taxon>fabids</taxon>
        <taxon>Rosales</taxon>
        <taxon>Rhamnaceae</taxon>
        <taxon>rhamnoid group</taxon>
        <taxon>Rhamneae</taxon>
        <taxon>Rhamnella</taxon>
    </lineage>
</organism>
<evidence type="ECO:0000259" key="3">
    <source>
        <dbReference type="SMART" id="SM00474"/>
    </source>
</evidence>
<dbReference type="AlphaFoldDB" id="A0A8K0MTD7"/>
<dbReference type="Pfam" id="PF01612">
    <property type="entry name" value="DNA_pol_A_exo1"/>
    <property type="match status" value="1"/>
</dbReference>
<dbReference type="Proteomes" id="UP000796880">
    <property type="component" value="Unassembled WGS sequence"/>
</dbReference>
<comment type="caution">
    <text evidence="4">The sequence shown here is derived from an EMBL/GenBank/DDBJ whole genome shotgun (WGS) entry which is preliminary data.</text>
</comment>